<reference evidence="6 9" key="3">
    <citation type="submission" date="2018-07" db="EMBL/GenBank/DDBJ databases">
        <title>Leeuwenhoekiella genomics.</title>
        <authorList>
            <person name="Tahon G."/>
            <person name="Willems A."/>
        </authorList>
    </citation>
    <scope>NUCLEOTIDE SEQUENCE [LARGE SCALE GENOMIC DNA]</scope>
    <source>
        <strain evidence="6 9">LMG 24856</strain>
    </source>
</reference>
<dbReference type="EMBL" id="FQXT01000002">
    <property type="protein sequence ID" value="SHH80263.1"/>
    <property type="molecule type" value="Genomic_DNA"/>
</dbReference>
<name>A0A1M5VZB3_9FLAO</name>
<dbReference type="AlphaFoldDB" id="A0A1M5VZB3"/>
<feature type="signal peptide" evidence="4">
    <location>
        <begin position="1"/>
        <end position="18"/>
    </location>
</feature>
<gene>
    <name evidence="6" type="ORF">DSM01_259</name>
    <name evidence="7" type="ORF">SAMN04487999_0966</name>
</gene>
<dbReference type="InterPro" id="IPR036942">
    <property type="entry name" value="Beta-barrel_TonB_sf"/>
</dbReference>
<dbReference type="Proteomes" id="UP000184240">
    <property type="component" value="Unassembled WGS sequence"/>
</dbReference>
<keyword evidence="7" id="KW-0645">Protease</keyword>
<reference evidence="7" key="2">
    <citation type="submission" date="2016-11" db="EMBL/GenBank/DDBJ databases">
        <authorList>
            <person name="Jaros S."/>
            <person name="Januszkiewicz K."/>
            <person name="Wedrychowicz H."/>
        </authorList>
    </citation>
    <scope>NUCLEOTIDE SEQUENCE [LARGE SCALE GENOMIC DNA]</scope>
    <source>
        <strain evidence="7">DSM 19859</strain>
    </source>
</reference>
<keyword evidence="3" id="KW-0998">Cell outer membrane</keyword>
<keyword evidence="4" id="KW-0732">Signal</keyword>
<dbReference type="STRING" id="573501.SAMN04487999_0966"/>
<protein>
    <submittedName>
        <fullName evidence="6">Carboxypeptidase family protein</fullName>
    </submittedName>
    <submittedName>
        <fullName evidence="7">Carboxypeptidase regulatory-like domain-containing protein</fullName>
    </submittedName>
</protein>
<keyword evidence="9" id="KW-1185">Reference proteome</keyword>
<dbReference type="SUPFAM" id="SSF49464">
    <property type="entry name" value="Carboxypeptidase regulatory domain-like"/>
    <property type="match status" value="1"/>
</dbReference>
<evidence type="ECO:0000313" key="8">
    <source>
        <dbReference type="Proteomes" id="UP000184240"/>
    </source>
</evidence>
<organism evidence="7 8">
    <name type="scientific">Leeuwenhoekiella palythoae</name>
    <dbReference type="NCBI Taxonomy" id="573501"/>
    <lineage>
        <taxon>Bacteria</taxon>
        <taxon>Pseudomonadati</taxon>
        <taxon>Bacteroidota</taxon>
        <taxon>Flavobacteriia</taxon>
        <taxon>Flavobacteriales</taxon>
        <taxon>Flavobacteriaceae</taxon>
        <taxon>Leeuwenhoekiella</taxon>
    </lineage>
</organism>
<keyword evidence="7" id="KW-0378">Hydrolase</keyword>
<reference evidence="8" key="1">
    <citation type="submission" date="2016-11" db="EMBL/GenBank/DDBJ databases">
        <authorList>
            <person name="Varghese N."/>
            <person name="Submissions S."/>
        </authorList>
    </citation>
    <scope>NUCLEOTIDE SEQUENCE [LARGE SCALE GENOMIC DNA]</scope>
    <source>
        <strain evidence="8">DSM 19859</strain>
    </source>
</reference>
<keyword evidence="2" id="KW-0472">Membrane</keyword>
<proteinExistence type="predicted"/>
<dbReference type="InterPro" id="IPR041700">
    <property type="entry name" value="OMP_b-brl_3"/>
</dbReference>
<evidence type="ECO:0000256" key="1">
    <source>
        <dbReference type="ARBA" id="ARBA00004442"/>
    </source>
</evidence>
<evidence type="ECO:0000256" key="2">
    <source>
        <dbReference type="ARBA" id="ARBA00023136"/>
    </source>
</evidence>
<evidence type="ECO:0000313" key="9">
    <source>
        <dbReference type="Proteomes" id="UP000290037"/>
    </source>
</evidence>
<evidence type="ECO:0000313" key="7">
    <source>
        <dbReference type="EMBL" id="SHH80263.1"/>
    </source>
</evidence>
<evidence type="ECO:0000256" key="3">
    <source>
        <dbReference type="ARBA" id="ARBA00023237"/>
    </source>
</evidence>
<sequence>MKHPILLSVLLFSFVSVAQTGSITGKIVDTNKQEVSYANVLLLKAADSTFVKGAVSEENGAILFAEIPSGRYLIKASFVGFKDGYSSSFELKDEIRISDLILQENSEALEAVTVNYRKPTIVRGIDRMVFNVENTAISSGTTYDILQRTPGVVVNQGQLLVKNRPAQVYINDRKVYLTNEELQQLLEGFAGVNIKSVEVITNPPARYDAEGGAILNIVTSKNLSIGYKGSINASNTVGIKPKYNAGTSQYYKTDWLNAFASYNFNSRFDVKTDEGFVQFYNPNGSEKATWEDLFQRETRTISHSLNTILDFTLSETELLSFTANILHTPKANSDISGRTETYNPQGQLDSLYTTQSRLENQRDNLLFNLNYEKQLGENGATLSANANYIDYTDDQMQAVATRYVSAQGNLSNSNAFNTIPTQKSQIYTGQLDYLGNLGSWAFEAGAKYSGINSESRQEFFNTAGNVSDADAILNDHFDYTEAIYASYFSVAKDWEKWSFKAGLRGEYTDANGNSRTLGVVNTQEYLELFPTVYLMHNPFDNHSFGIDYSRRIDRPRFQSLNPFRYFLNENNFQEGNPNIQPAIANRVNFNYTYKNKLSFDLYWDRIDNAMSRLPFQDNENLTLRSVNTNLNYEQQYSLDVSYSEFVNNWMWMSIYASFFNMQNEFTSLDGNQSKIENEINGFFFQSVNYLIINSTLNVTISNNFTTNYLVGSYEYDRPQYRLNVDIQKRFLDGRLILNLSSEDVFNTMKTPLKSRYLNQNNTFFAMPEFQKIRVGLRYNFGNFKLSDNNRETSVDEESRLQELGAN</sequence>
<dbReference type="Proteomes" id="UP000290037">
    <property type="component" value="Unassembled WGS sequence"/>
</dbReference>
<dbReference type="EMBL" id="QOVN01000001">
    <property type="protein sequence ID" value="RXG31122.1"/>
    <property type="molecule type" value="Genomic_DNA"/>
</dbReference>
<dbReference type="InterPro" id="IPR008969">
    <property type="entry name" value="CarboxyPept-like_regulatory"/>
</dbReference>
<dbReference type="Gene3D" id="2.40.170.20">
    <property type="entry name" value="TonB-dependent receptor, beta-barrel domain"/>
    <property type="match status" value="1"/>
</dbReference>
<dbReference type="Pfam" id="PF14905">
    <property type="entry name" value="OMP_b-brl_3"/>
    <property type="match status" value="1"/>
</dbReference>
<keyword evidence="7" id="KW-0121">Carboxypeptidase</keyword>
<dbReference type="SUPFAM" id="SSF56935">
    <property type="entry name" value="Porins"/>
    <property type="match status" value="1"/>
</dbReference>
<accession>A0A1M5VZB3</accession>
<dbReference type="Pfam" id="PF13620">
    <property type="entry name" value="CarboxypepD_reg"/>
    <property type="match status" value="1"/>
</dbReference>
<feature type="chain" id="PRO_5012047906" evidence="4">
    <location>
        <begin position="19"/>
        <end position="806"/>
    </location>
</feature>
<dbReference type="RefSeq" id="WP_072980969.1">
    <property type="nucleotide sequence ID" value="NZ_FQXT01000002.1"/>
</dbReference>
<feature type="domain" description="Outer membrane protein beta-barrel" evidence="5">
    <location>
        <begin position="374"/>
        <end position="778"/>
    </location>
</feature>
<evidence type="ECO:0000259" key="5">
    <source>
        <dbReference type="Pfam" id="PF14905"/>
    </source>
</evidence>
<dbReference type="GO" id="GO:0009279">
    <property type="term" value="C:cell outer membrane"/>
    <property type="evidence" value="ECO:0007669"/>
    <property type="project" value="UniProtKB-SubCell"/>
</dbReference>
<evidence type="ECO:0000313" key="6">
    <source>
        <dbReference type="EMBL" id="RXG31122.1"/>
    </source>
</evidence>
<evidence type="ECO:0000256" key="4">
    <source>
        <dbReference type="SAM" id="SignalP"/>
    </source>
</evidence>
<comment type="subcellular location">
    <subcellularLocation>
        <location evidence="1">Cell outer membrane</location>
    </subcellularLocation>
</comment>
<dbReference type="OrthoDB" id="8764943at2"/>
<dbReference type="GO" id="GO:0004180">
    <property type="term" value="F:carboxypeptidase activity"/>
    <property type="evidence" value="ECO:0007669"/>
    <property type="project" value="UniProtKB-KW"/>
</dbReference>